<feature type="region of interest" description="Disordered" evidence="1">
    <location>
        <begin position="1"/>
        <end position="37"/>
    </location>
</feature>
<evidence type="ECO:0000313" key="3">
    <source>
        <dbReference type="Proteomes" id="UP000256328"/>
    </source>
</evidence>
<name>A0A3D8RV65_9HELO</name>
<evidence type="ECO:0000256" key="1">
    <source>
        <dbReference type="SAM" id="MobiDB-lite"/>
    </source>
</evidence>
<dbReference type="EMBL" id="PDLN01000008">
    <property type="protein sequence ID" value="RDW77866.1"/>
    <property type="molecule type" value="Genomic_DNA"/>
</dbReference>
<sequence length="120" mass="12894">MPGTTTEAMDASKTKEPLPVDGWLETASRSFRGPPTNVQRFSSGIVINAELSQNSSDSPSGHHQAPISMRELQICETSSADAEQWRNWVPLSLTSQCLPLYSSEVSRGNPVANSTGCSAK</sequence>
<accession>A0A3D8RV65</accession>
<dbReference type="AlphaFoldDB" id="A0A3D8RV65"/>
<dbReference type="Proteomes" id="UP000256328">
    <property type="component" value="Unassembled WGS sequence"/>
</dbReference>
<gene>
    <name evidence="2" type="ORF">BP5796_05718</name>
</gene>
<reference evidence="2 3" key="1">
    <citation type="journal article" date="2018" name="IMA Fungus">
        <title>IMA Genome-F 9: Draft genome sequence of Annulohypoxylon stygium, Aspergillus mulundensis, Berkeleyomyces basicola (syn. Thielaviopsis basicola), Ceratocystis smalleyi, two Cercospora beticola strains, Coleophoma cylindrospora, Fusarium fracticaudum, Phialophora cf. hyalina, and Morchella septimelata.</title>
        <authorList>
            <person name="Wingfield B.D."/>
            <person name="Bills G.F."/>
            <person name="Dong Y."/>
            <person name="Huang W."/>
            <person name="Nel W.J."/>
            <person name="Swalarsk-Parry B.S."/>
            <person name="Vaghefi N."/>
            <person name="Wilken P.M."/>
            <person name="An Z."/>
            <person name="de Beer Z.W."/>
            <person name="De Vos L."/>
            <person name="Chen L."/>
            <person name="Duong T.A."/>
            <person name="Gao Y."/>
            <person name="Hammerbacher A."/>
            <person name="Kikkert J.R."/>
            <person name="Li Y."/>
            <person name="Li H."/>
            <person name="Li K."/>
            <person name="Li Q."/>
            <person name="Liu X."/>
            <person name="Ma X."/>
            <person name="Naidoo K."/>
            <person name="Pethybridge S.J."/>
            <person name="Sun J."/>
            <person name="Steenkamp E.T."/>
            <person name="van der Nest M.A."/>
            <person name="van Wyk S."/>
            <person name="Wingfield M.J."/>
            <person name="Xiong C."/>
            <person name="Yue Q."/>
            <person name="Zhang X."/>
        </authorList>
    </citation>
    <scope>NUCLEOTIDE SEQUENCE [LARGE SCALE GENOMIC DNA]</scope>
    <source>
        <strain evidence="2 3">BP5796</strain>
    </source>
</reference>
<evidence type="ECO:0000313" key="2">
    <source>
        <dbReference type="EMBL" id="RDW77866.1"/>
    </source>
</evidence>
<protein>
    <submittedName>
        <fullName evidence="2">Uncharacterized protein</fullName>
    </submittedName>
</protein>
<keyword evidence="3" id="KW-1185">Reference proteome</keyword>
<organism evidence="2 3">
    <name type="scientific">Coleophoma crateriformis</name>
    <dbReference type="NCBI Taxonomy" id="565419"/>
    <lineage>
        <taxon>Eukaryota</taxon>
        <taxon>Fungi</taxon>
        <taxon>Dikarya</taxon>
        <taxon>Ascomycota</taxon>
        <taxon>Pezizomycotina</taxon>
        <taxon>Leotiomycetes</taxon>
        <taxon>Helotiales</taxon>
        <taxon>Dermateaceae</taxon>
        <taxon>Coleophoma</taxon>
    </lineage>
</organism>
<proteinExistence type="predicted"/>
<comment type="caution">
    <text evidence="2">The sequence shown here is derived from an EMBL/GenBank/DDBJ whole genome shotgun (WGS) entry which is preliminary data.</text>
</comment>